<comment type="caution">
    <text evidence="2">The sequence shown here is derived from an EMBL/GenBank/DDBJ whole genome shotgun (WGS) entry which is preliminary data.</text>
</comment>
<feature type="compositionally biased region" description="Polar residues" evidence="1">
    <location>
        <begin position="104"/>
        <end position="115"/>
    </location>
</feature>
<organism evidence="2 3">
    <name type="scientific">Elysia marginata</name>
    <dbReference type="NCBI Taxonomy" id="1093978"/>
    <lineage>
        <taxon>Eukaryota</taxon>
        <taxon>Metazoa</taxon>
        <taxon>Spiralia</taxon>
        <taxon>Lophotrochozoa</taxon>
        <taxon>Mollusca</taxon>
        <taxon>Gastropoda</taxon>
        <taxon>Heterobranchia</taxon>
        <taxon>Euthyneura</taxon>
        <taxon>Panpulmonata</taxon>
        <taxon>Sacoglossa</taxon>
        <taxon>Placobranchoidea</taxon>
        <taxon>Plakobranchidae</taxon>
        <taxon>Elysia</taxon>
    </lineage>
</organism>
<dbReference type="EMBL" id="BMAT01005639">
    <property type="protein sequence ID" value="GFR97509.1"/>
    <property type="molecule type" value="Genomic_DNA"/>
</dbReference>
<protein>
    <submittedName>
        <fullName evidence="2">Uncharacterized protein</fullName>
    </submittedName>
</protein>
<feature type="region of interest" description="Disordered" evidence="1">
    <location>
        <begin position="91"/>
        <end position="115"/>
    </location>
</feature>
<keyword evidence="3" id="KW-1185">Reference proteome</keyword>
<dbReference type="Proteomes" id="UP000762676">
    <property type="component" value="Unassembled WGS sequence"/>
</dbReference>
<name>A0AAV4HIQ5_9GAST</name>
<gene>
    <name evidence="2" type="ORF">ElyMa_002746800</name>
</gene>
<sequence length="115" mass="12531">MAAVSLPESKRLIHEKVEDALKGAGLTTSSNRPTVVHMETSIGKLRVDRSLGPTCTAAGSNYLTTACFTMVLVMHQRGQTASTLGRMMLEENKTLHTSPHLHDSSSQSKYNHPKL</sequence>
<evidence type="ECO:0000313" key="3">
    <source>
        <dbReference type="Proteomes" id="UP000762676"/>
    </source>
</evidence>
<proteinExistence type="predicted"/>
<reference evidence="2 3" key="1">
    <citation type="journal article" date="2021" name="Elife">
        <title>Chloroplast acquisition without the gene transfer in kleptoplastic sea slugs, Plakobranchus ocellatus.</title>
        <authorList>
            <person name="Maeda T."/>
            <person name="Takahashi S."/>
            <person name="Yoshida T."/>
            <person name="Shimamura S."/>
            <person name="Takaki Y."/>
            <person name="Nagai Y."/>
            <person name="Toyoda A."/>
            <person name="Suzuki Y."/>
            <person name="Arimoto A."/>
            <person name="Ishii H."/>
            <person name="Satoh N."/>
            <person name="Nishiyama T."/>
            <person name="Hasebe M."/>
            <person name="Maruyama T."/>
            <person name="Minagawa J."/>
            <person name="Obokata J."/>
            <person name="Shigenobu S."/>
        </authorList>
    </citation>
    <scope>NUCLEOTIDE SEQUENCE [LARGE SCALE GENOMIC DNA]</scope>
</reference>
<evidence type="ECO:0000313" key="2">
    <source>
        <dbReference type="EMBL" id="GFR97509.1"/>
    </source>
</evidence>
<dbReference type="AlphaFoldDB" id="A0AAV4HIQ5"/>
<evidence type="ECO:0000256" key="1">
    <source>
        <dbReference type="SAM" id="MobiDB-lite"/>
    </source>
</evidence>
<accession>A0AAV4HIQ5</accession>